<comment type="caution">
    <text evidence="1">The sequence shown here is derived from an EMBL/GenBank/DDBJ whole genome shotgun (WGS) entry which is preliminary data.</text>
</comment>
<evidence type="ECO:0000313" key="2">
    <source>
        <dbReference type="Proteomes" id="UP000324222"/>
    </source>
</evidence>
<dbReference type="EMBL" id="VSRR010029718">
    <property type="protein sequence ID" value="MPC69610.1"/>
    <property type="molecule type" value="Genomic_DNA"/>
</dbReference>
<dbReference type="AlphaFoldDB" id="A0A5B7HBK6"/>
<evidence type="ECO:0000313" key="1">
    <source>
        <dbReference type="EMBL" id="MPC69610.1"/>
    </source>
</evidence>
<gene>
    <name evidence="1" type="ORF">E2C01_063840</name>
</gene>
<name>A0A5B7HBK6_PORTR</name>
<dbReference type="Proteomes" id="UP000324222">
    <property type="component" value="Unassembled WGS sequence"/>
</dbReference>
<keyword evidence="2" id="KW-1185">Reference proteome</keyword>
<organism evidence="1 2">
    <name type="scientific">Portunus trituberculatus</name>
    <name type="common">Swimming crab</name>
    <name type="synonym">Neptunus trituberculatus</name>
    <dbReference type="NCBI Taxonomy" id="210409"/>
    <lineage>
        <taxon>Eukaryota</taxon>
        <taxon>Metazoa</taxon>
        <taxon>Ecdysozoa</taxon>
        <taxon>Arthropoda</taxon>
        <taxon>Crustacea</taxon>
        <taxon>Multicrustacea</taxon>
        <taxon>Malacostraca</taxon>
        <taxon>Eumalacostraca</taxon>
        <taxon>Eucarida</taxon>
        <taxon>Decapoda</taxon>
        <taxon>Pleocyemata</taxon>
        <taxon>Brachyura</taxon>
        <taxon>Eubrachyura</taxon>
        <taxon>Portunoidea</taxon>
        <taxon>Portunidae</taxon>
        <taxon>Portuninae</taxon>
        <taxon>Portunus</taxon>
    </lineage>
</organism>
<proteinExistence type="predicted"/>
<reference evidence="1 2" key="1">
    <citation type="submission" date="2019-05" db="EMBL/GenBank/DDBJ databases">
        <title>Another draft genome of Portunus trituberculatus and its Hox gene families provides insights of decapod evolution.</title>
        <authorList>
            <person name="Jeong J.-H."/>
            <person name="Song I."/>
            <person name="Kim S."/>
            <person name="Choi T."/>
            <person name="Kim D."/>
            <person name="Ryu S."/>
            <person name="Kim W."/>
        </authorList>
    </citation>
    <scope>NUCLEOTIDE SEQUENCE [LARGE SCALE GENOMIC DNA]</scope>
    <source>
        <tissue evidence="1">Muscle</tissue>
    </source>
</reference>
<accession>A0A5B7HBK6</accession>
<protein>
    <submittedName>
        <fullName evidence="1">Uncharacterized protein</fullName>
    </submittedName>
</protein>
<sequence>MLIQASATPTLVSTPKIFLRIRVTHLSPGLALDAIDMVPHLPEGPGPAHPVQEGDPVLLPFLLPQICEVLSHGNYGIP</sequence>